<dbReference type="InterPro" id="IPR018289">
    <property type="entry name" value="MULE_transposase_dom"/>
</dbReference>
<evidence type="ECO:0000313" key="3">
    <source>
        <dbReference type="EnsemblPlants" id="AET3Gv21124900.1"/>
    </source>
</evidence>
<keyword evidence="1" id="KW-0479">Metal-binding</keyword>
<organism evidence="3 4">
    <name type="scientific">Aegilops tauschii subsp. strangulata</name>
    <name type="common">Goatgrass</name>
    <dbReference type="NCBI Taxonomy" id="200361"/>
    <lineage>
        <taxon>Eukaryota</taxon>
        <taxon>Viridiplantae</taxon>
        <taxon>Streptophyta</taxon>
        <taxon>Embryophyta</taxon>
        <taxon>Tracheophyta</taxon>
        <taxon>Spermatophyta</taxon>
        <taxon>Magnoliopsida</taxon>
        <taxon>Liliopsida</taxon>
        <taxon>Poales</taxon>
        <taxon>Poaceae</taxon>
        <taxon>BOP clade</taxon>
        <taxon>Pooideae</taxon>
        <taxon>Triticodae</taxon>
        <taxon>Triticeae</taxon>
        <taxon>Triticinae</taxon>
        <taxon>Aegilops</taxon>
    </lineage>
</organism>
<reference evidence="4" key="2">
    <citation type="journal article" date="2017" name="Nat. Plants">
        <title>The Aegilops tauschii genome reveals multiple impacts of transposons.</title>
        <authorList>
            <person name="Zhao G."/>
            <person name="Zou C."/>
            <person name="Li K."/>
            <person name="Wang K."/>
            <person name="Li T."/>
            <person name="Gao L."/>
            <person name="Zhang X."/>
            <person name="Wang H."/>
            <person name="Yang Z."/>
            <person name="Liu X."/>
            <person name="Jiang W."/>
            <person name="Mao L."/>
            <person name="Kong X."/>
            <person name="Jiao Y."/>
            <person name="Jia J."/>
        </authorList>
    </citation>
    <scope>NUCLEOTIDE SEQUENCE [LARGE SCALE GENOMIC DNA]</scope>
    <source>
        <strain evidence="4">cv. AL8/78</strain>
    </source>
</reference>
<name>A0A453GMM9_AEGTS</name>
<dbReference type="InterPro" id="IPR031052">
    <property type="entry name" value="FHY3/FAR1"/>
</dbReference>
<dbReference type="EnsemblPlants" id="AET3Gv21124900.1">
    <property type="protein sequence ID" value="AET3Gv21124900.1"/>
    <property type="gene ID" value="AET3Gv21124900"/>
</dbReference>
<dbReference type="GO" id="GO:0005634">
    <property type="term" value="C:nucleus"/>
    <property type="evidence" value="ECO:0007669"/>
    <property type="project" value="UniProtKB-SubCell"/>
</dbReference>
<dbReference type="AlphaFoldDB" id="A0A453GMM9"/>
<evidence type="ECO:0000259" key="2">
    <source>
        <dbReference type="Pfam" id="PF10551"/>
    </source>
</evidence>
<dbReference type="GO" id="GO:0006355">
    <property type="term" value="P:regulation of DNA-templated transcription"/>
    <property type="evidence" value="ECO:0007669"/>
    <property type="project" value="UniProtKB-UniRule"/>
</dbReference>
<dbReference type="PANTHER" id="PTHR31669">
    <property type="entry name" value="PROTEIN FAR1-RELATED SEQUENCE 10-RELATED"/>
    <property type="match status" value="1"/>
</dbReference>
<proteinExistence type="inferred from homology"/>
<reference evidence="3" key="4">
    <citation type="submission" date="2019-03" db="UniProtKB">
        <authorList>
            <consortium name="EnsemblPlants"/>
        </authorList>
    </citation>
    <scope>IDENTIFICATION</scope>
</reference>
<reference evidence="3" key="5">
    <citation type="journal article" date="2021" name="G3 (Bethesda)">
        <title>Aegilops tauschii genome assembly Aet v5.0 features greater sequence contiguity and improved annotation.</title>
        <authorList>
            <person name="Wang L."/>
            <person name="Zhu T."/>
            <person name="Rodriguez J.C."/>
            <person name="Deal K.R."/>
            <person name="Dubcovsky J."/>
            <person name="McGuire P.E."/>
            <person name="Lux T."/>
            <person name="Spannagl M."/>
            <person name="Mayer K.F.X."/>
            <person name="Baldrich P."/>
            <person name="Meyers B.C."/>
            <person name="Huo N."/>
            <person name="Gu Y.Q."/>
            <person name="Zhou H."/>
            <person name="Devos K.M."/>
            <person name="Bennetzen J.L."/>
            <person name="Unver T."/>
            <person name="Budak H."/>
            <person name="Gulick P.J."/>
            <person name="Galiba G."/>
            <person name="Kalapos B."/>
            <person name="Nelson D.R."/>
            <person name="Li P."/>
            <person name="You F.M."/>
            <person name="Luo M.C."/>
            <person name="Dvorak J."/>
        </authorList>
    </citation>
    <scope>NUCLEOTIDE SEQUENCE [LARGE SCALE GENOMIC DNA]</scope>
    <source>
        <strain evidence="3">cv. AL8/78</strain>
    </source>
</reference>
<dbReference type="Pfam" id="PF10551">
    <property type="entry name" value="MULE"/>
    <property type="match status" value="1"/>
</dbReference>
<feature type="domain" description="MULE transposase" evidence="2">
    <location>
        <begin position="2"/>
        <end position="46"/>
    </location>
</feature>
<evidence type="ECO:0000313" key="4">
    <source>
        <dbReference type="Proteomes" id="UP000015105"/>
    </source>
</evidence>
<dbReference type="PANTHER" id="PTHR31669:SF307">
    <property type="entry name" value="PROTEIN FAR1-RELATED SEQUENCE"/>
    <property type="match status" value="1"/>
</dbReference>
<comment type="subcellular location">
    <subcellularLocation>
        <location evidence="1">Nucleus</location>
    </subcellularLocation>
</comment>
<sequence length="76" mass="8868">HWFDCIADEAPRTILTDRNRAMELAIHNVRPNIPHRCWCKWHALKKANECLGPLCSKQDESMAEFHKVVNRMLTIG</sequence>
<protein>
    <recommendedName>
        <fullName evidence="1">Protein FAR1-RELATED SEQUENCE</fullName>
    </recommendedName>
</protein>
<keyword evidence="1" id="KW-0863">Zinc-finger</keyword>
<keyword evidence="4" id="KW-1185">Reference proteome</keyword>
<reference evidence="3" key="3">
    <citation type="journal article" date="2017" name="Nature">
        <title>Genome sequence of the progenitor of the wheat D genome Aegilops tauschii.</title>
        <authorList>
            <person name="Luo M.C."/>
            <person name="Gu Y.Q."/>
            <person name="Puiu D."/>
            <person name="Wang H."/>
            <person name="Twardziok S.O."/>
            <person name="Deal K.R."/>
            <person name="Huo N."/>
            <person name="Zhu T."/>
            <person name="Wang L."/>
            <person name="Wang Y."/>
            <person name="McGuire P.E."/>
            <person name="Liu S."/>
            <person name="Long H."/>
            <person name="Ramasamy R.K."/>
            <person name="Rodriguez J.C."/>
            <person name="Van S.L."/>
            <person name="Yuan L."/>
            <person name="Wang Z."/>
            <person name="Xia Z."/>
            <person name="Xiao L."/>
            <person name="Anderson O.D."/>
            <person name="Ouyang S."/>
            <person name="Liang Y."/>
            <person name="Zimin A.V."/>
            <person name="Pertea G."/>
            <person name="Qi P."/>
            <person name="Bennetzen J.L."/>
            <person name="Dai X."/>
            <person name="Dawson M.W."/>
            <person name="Muller H.G."/>
            <person name="Kugler K."/>
            <person name="Rivarola-Duarte L."/>
            <person name="Spannagl M."/>
            <person name="Mayer K.F.X."/>
            <person name="Lu F.H."/>
            <person name="Bevan M.W."/>
            <person name="Leroy P."/>
            <person name="Li P."/>
            <person name="You F.M."/>
            <person name="Sun Q."/>
            <person name="Liu Z."/>
            <person name="Lyons E."/>
            <person name="Wicker T."/>
            <person name="Salzberg S.L."/>
            <person name="Devos K.M."/>
            <person name="Dvorak J."/>
        </authorList>
    </citation>
    <scope>NUCLEOTIDE SEQUENCE [LARGE SCALE GENOMIC DNA]</scope>
    <source>
        <strain evidence="3">cv. AL8/78</strain>
    </source>
</reference>
<comment type="function">
    <text evidence="1">Putative transcription activator involved in regulating light control of development.</text>
</comment>
<keyword evidence="1" id="KW-0539">Nucleus</keyword>
<keyword evidence="1" id="KW-0862">Zinc</keyword>
<accession>A0A453GMM9</accession>
<comment type="similarity">
    <text evidence="1">Belongs to the FHY3/FAR1 family.</text>
</comment>
<dbReference type="Gramene" id="AET3Gv21124900.1">
    <property type="protein sequence ID" value="AET3Gv21124900.1"/>
    <property type="gene ID" value="AET3Gv21124900"/>
</dbReference>
<reference evidence="4" key="1">
    <citation type="journal article" date="2014" name="Science">
        <title>Ancient hybridizations among the ancestral genomes of bread wheat.</title>
        <authorList>
            <consortium name="International Wheat Genome Sequencing Consortium,"/>
            <person name="Marcussen T."/>
            <person name="Sandve S.R."/>
            <person name="Heier L."/>
            <person name="Spannagl M."/>
            <person name="Pfeifer M."/>
            <person name="Jakobsen K.S."/>
            <person name="Wulff B.B."/>
            <person name="Steuernagel B."/>
            <person name="Mayer K.F."/>
            <person name="Olsen O.A."/>
        </authorList>
    </citation>
    <scope>NUCLEOTIDE SEQUENCE [LARGE SCALE GENOMIC DNA]</scope>
    <source>
        <strain evidence="4">cv. AL8/78</strain>
    </source>
</reference>
<evidence type="ECO:0000256" key="1">
    <source>
        <dbReference type="RuleBase" id="RU367018"/>
    </source>
</evidence>
<dbReference type="GO" id="GO:0008270">
    <property type="term" value="F:zinc ion binding"/>
    <property type="evidence" value="ECO:0007669"/>
    <property type="project" value="UniProtKB-UniRule"/>
</dbReference>
<dbReference type="Proteomes" id="UP000015105">
    <property type="component" value="Chromosome 3D"/>
</dbReference>